<reference evidence="2 3" key="1">
    <citation type="journal article" date="2004" name="Nat. Biotechnol.">
        <title>The genome sequence of the capnophilic rumen bacterium Mannheimia succiniciproducens.</title>
        <authorList>
            <person name="Hong S.H."/>
            <person name="Kim J.S."/>
            <person name="Lee S.Y."/>
            <person name="In Y.H."/>
            <person name="Choi S.S."/>
            <person name="Rih J.-K."/>
            <person name="Kim C.H."/>
            <person name="Jeong H."/>
            <person name="Hur C.G."/>
            <person name="Kim J.J."/>
        </authorList>
    </citation>
    <scope>NUCLEOTIDE SEQUENCE [LARGE SCALE GENOMIC DNA]</scope>
    <source>
        <strain evidence="3">KCTC 0769BP / MBEL55E</strain>
    </source>
</reference>
<name>Q65RF8_MANSM</name>
<dbReference type="Proteomes" id="UP000000607">
    <property type="component" value="Chromosome"/>
</dbReference>
<feature type="compositionally biased region" description="Polar residues" evidence="1">
    <location>
        <begin position="15"/>
        <end position="26"/>
    </location>
</feature>
<gene>
    <name evidence="2" type="ordered locus">MS1845</name>
</gene>
<feature type="region of interest" description="Disordered" evidence="1">
    <location>
        <begin position="14"/>
        <end position="33"/>
    </location>
</feature>
<dbReference type="EMBL" id="AE016827">
    <property type="protein sequence ID" value="AAU38452.1"/>
    <property type="molecule type" value="Genomic_DNA"/>
</dbReference>
<dbReference type="KEGG" id="msu:MS1845"/>
<evidence type="ECO:0000313" key="3">
    <source>
        <dbReference type="Proteomes" id="UP000000607"/>
    </source>
</evidence>
<evidence type="ECO:0000313" key="2">
    <source>
        <dbReference type="EMBL" id="AAU38452.1"/>
    </source>
</evidence>
<protein>
    <submittedName>
        <fullName evidence="2">Uncharacterized protein</fullName>
    </submittedName>
</protein>
<sequence>MKFQTGSFYMGIEGGTSSSNNKSAVKNTALFIK</sequence>
<accession>Q65RF8</accession>
<keyword evidence="3" id="KW-1185">Reference proteome</keyword>
<proteinExistence type="predicted"/>
<dbReference type="HOGENOM" id="CLU_3382607_0_0_6"/>
<dbReference type="AlphaFoldDB" id="Q65RF8"/>
<evidence type="ECO:0000256" key="1">
    <source>
        <dbReference type="SAM" id="MobiDB-lite"/>
    </source>
</evidence>
<organism evidence="2 3">
    <name type="scientific">Mannheimia succiniciproducens (strain KCTC 0769BP / MBEL55E)</name>
    <dbReference type="NCBI Taxonomy" id="221988"/>
    <lineage>
        <taxon>Bacteria</taxon>
        <taxon>Pseudomonadati</taxon>
        <taxon>Pseudomonadota</taxon>
        <taxon>Gammaproteobacteria</taxon>
        <taxon>Pasteurellales</taxon>
        <taxon>Pasteurellaceae</taxon>
        <taxon>Basfia</taxon>
    </lineage>
</organism>